<accession>A0A7T9DJD1</accession>
<dbReference type="PANTHER" id="PTHR43390">
    <property type="entry name" value="SIGNAL PEPTIDASE I"/>
    <property type="match status" value="1"/>
</dbReference>
<keyword evidence="6" id="KW-0812">Transmembrane</keyword>
<protein>
    <recommendedName>
        <fullName evidence="3">signal peptidase I</fullName>
        <ecNumber evidence="3">3.4.21.89</ecNumber>
    </recommendedName>
</protein>
<organism evidence="8">
    <name type="scientific">Candidatus Iainarchaeum sp</name>
    <dbReference type="NCBI Taxonomy" id="3101447"/>
    <lineage>
        <taxon>Archaea</taxon>
        <taxon>Candidatus Iainarchaeota</taxon>
        <taxon>Candidatus Iainarchaeia</taxon>
        <taxon>Candidatus Iainarchaeales</taxon>
        <taxon>Candidatus Iainarchaeaceae</taxon>
        <taxon>Candidatus Iainarchaeum</taxon>
    </lineage>
</organism>
<name>A0A7T9DJD1_9ARCH</name>
<feature type="domain" description="Peptidase S26" evidence="7">
    <location>
        <begin position="50"/>
        <end position="188"/>
    </location>
</feature>
<gene>
    <name evidence="8" type="primary">lepB</name>
    <name evidence="8" type="ORF">IPJ89_04155</name>
</gene>
<comment type="catalytic activity">
    <reaction evidence="1">
        <text>Cleavage of hydrophobic, N-terminal signal or leader sequences from secreted and periplasmic proteins.</text>
        <dbReference type="EC" id="3.4.21.89"/>
    </reaction>
</comment>
<evidence type="ECO:0000313" key="8">
    <source>
        <dbReference type="EMBL" id="QQR92321.1"/>
    </source>
</evidence>
<dbReference type="CDD" id="cd06530">
    <property type="entry name" value="S26_SPase_I"/>
    <property type="match status" value="1"/>
</dbReference>
<keyword evidence="5 8" id="KW-0378">Hydrolase</keyword>
<keyword evidence="4" id="KW-0645">Protease</keyword>
<dbReference type="GO" id="GO:0009003">
    <property type="term" value="F:signal peptidase activity"/>
    <property type="evidence" value="ECO:0007669"/>
    <property type="project" value="UniProtKB-EC"/>
</dbReference>
<dbReference type="Proteomes" id="UP000596004">
    <property type="component" value="Chromosome"/>
</dbReference>
<dbReference type="InterPro" id="IPR019757">
    <property type="entry name" value="Pept_S26A_signal_pept_1_Lys-AS"/>
</dbReference>
<dbReference type="InterPro" id="IPR019533">
    <property type="entry name" value="Peptidase_S26"/>
</dbReference>
<dbReference type="EC" id="3.4.21.89" evidence="3"/>
<reference evidence="8" key="1">
    <citation type="submission" date="2020-11" db="EMBL/GenBank/DDBJ databases">
        <title>Connecting structure to function with the recovery of over 1000 high-quality activated sludge metagenome-assembled genomes encoding full-length rRNA genes using long-read sequencing.</title>
        <authorList>
            <person name="Singleton C.M."/>
            <person name="Petriglieri F."/>
            <person name="Kristensen J.M."/>
            <person name="Kirkegaard R.H."/>
            <person name="Michaelsen T.Y."/>
            <person name="Andersen M.H."/>
            <person name="Karst S.M."/>
            <person name="Dueholm M.S."/>
            <person name="Nielsen P.H."/>
            <person name="Albertsen M."/>
        </authorList>
    </citation>
    <scope>NUCLEOTIDE SEQUENCE</scope>
    <source>
        <strain evidence="8">Fred_18-Q3-R57-64_BAT3C.431</strain>
    </source>
</reference>
<comment type="similarity">
    <text evidence="2">Belongs to the peptidase S26 family.</text>
</comment>
<evidence type="ECO:0000256" key="5">
    <source>
        <dbReference type="ARBA" id="ARBA00022801"/>
    </source>
</evidence>
<evidence type="ECO:0000256" key="3">
    <source>
        <dbReference type="ARBA" id="ARBA00013208"/>
    </source>
</evidence>
<dbReference type="PROSITE" id="PS00760">
    <property type="entry name" value="SPASE_I_2"/>
    <property type="match status" value="1"/>
</dbReference>
<evidence type="ECO:0000256" key="1">
    <source>
        <dbReference type="ARBA" id="ARBA00000677"/>
    </source>
</evidence>
<dbReference type="InterPro" id="IPR019758">
    <property type="entry name" value="Pept_S26A_signal_pept_1_CS"/>
</dbReference>
<dbReference type="Pfam" id="PF10502">
    <property type="entry name" value="Peptidase_S26"/>
    <property type="match status" value="1"/>
</dbReference>
<feature type="transmembrane region" description="Helical" evidence="6">
    <location>
        <begin position="6"/>
        <end position="28"/>
    </location>
</feature>
<dbReference type="EMBL" id="CP064981">
    <property type="protein sequence ID" value="QQR92321.1"/>
    <property type="molecule type" value="Genomic_DNA"/>
</dbReference>
<proteinExistence type="inferred from homology"/>
<dbReference type="InterPro" id="IPR019756">
    <property type="entry name" value="Pept_S26A_signal_pept_1_Ser-AS"/>
</dbReference>
<dbReference type="NCBIfam" id="TIGR02227">
    <property type="entry name" value="sigpep_I_bact"/>
    <property type="match status" value="1"/>
</dbReference>
<dbReference type="AlphaFoldDB" id="A0A7T9DJD1"/>
<dbReference type="PRINTS" id="PR00727">
    <property type="entry name" value="LEADERPTASE"/>
</dbReference>
<evidence type="ECO:0000256" key="6">
    <source>
        <dbReference type="SAM" id="Phobius"/>
    </source>
</evidence>
<dbReference type="GO" id="GO:0004252">
    <property type="term" value="F:serine-type endopeptidase activity"/>
    <property type="evidence" value="ECO:0007669"/>
    <property type="project" value="InterPro"/>
</dbReference>
<dbReference type="PANTHER" id="PTHR43390:SF1">
    <property type="entry name" value="CHLOROPLAST PROCESSING PEPTIDASE"/>
    <property type="match status" value="1"/>
</dbReference>
<dbReference type="SUPFAM" id="SSF51306">
    <property type="entry name" value="LexA/Signal peptidase"/>
    <property type="match status" value="1"/>
</dbReference>
<sequence length="196" mass="21510">MQSHGWVLGVGAALLILLVAAIGGIYFLESKAGLEFFPAIYQKYCHSHACSFVQVVGNSMNPTLQSNQRVLFIAGYYADNPLAHGDIVQVASVIPLAKRVIALPGDKLELREGQLYLNDSLLLEPYLLERADSQHYDVLMEQLRTTQFRVPSGKVVVMGDNRNASTDSGSLGLFSISDIQGRIIIVTWVDALFQKA</sequence>
<evidence type="ECO:0000259" key="7">
    <source>
        <dbReference type="Pfam" id="PF10502"/>
    </source>
</evidence>
<evidence type="ECO:0000256" key="2">
    <source>
        <dbReference type="ARBA" id="ARBA00009370"/>
    </source>
</evidence>
<dbReference type="InterPro" id="IPR000223">
    <property type="entry name" value="Pept_S26A_signal_pept_1"/>
</dbReference>
<dbReference type="GO" id="GO:0016020">
    <property type="term" value="C:membrane"/>
    <property type="evidence" value="ECO:0007669"/>
    <property type="project" value="InterPro"/>
</dbReference>
<dbReference type="PROSITE" id="PS00761">
    <property type="entry name" value="SPASE_I_3"/>
    <property type="match status" value="1"/>
</dbReference>
<evidence type="ECO:0000256" key="4">
    <source>
        <dbReference type="ARBA" id="ARBA00022670"/>
    </source>
</evidence>
<dbReference type="PROSITE" id="PS00501">
    <property type="entry name" value="SPASE_I_1"/>
    <property type="match status" value="1"/>
</dbReference>
<keyword evidence="6" id="KW-1133">Transmembrane helix</keyword>
<dbReference type="GO" id="GO:0006465">
    <property type="term" value="P:signal peptide processing"/>
    <property type="evidence" value="ECO:0007669"/>
    <property type="project" value="InterPro"/>
</dbReference>
<keyword evidence="6" id="KW-0472">Membrane</keyword>
<dbReference type="InterPro" id="IPR036286">
    <property type="entry name" value="LexA/Signal_pep-like_sf"/>
</dbReference>
<dbReference type="Gene3D" id="2.10.109.10">
    <property type="entry name" value="Umud Fragment, subunit A"/>
    <property type="match status" value="1"/>
</dbReference>